<dbReference type="InterPro" id="IPR038299">
    <property type="entry name" value="DAO_C_sf"/>
</dbReference>
<dbReference type="PANTHER" id="PTHR11985">
    <property type="entry name" value="GLYCEROL-3-PHOSPHATE DEHYDROGENASE"/>
    <property type="match status" value="1"/>
</dbReference>
<dbReference type="PRINTS" id="PR01001">
    <property type="entry name" value="FADG3PDH"/>
</dbReference>
<keyword evidence="5" id="KW-0560">Oxidoreductase</keyword>
<name>A0A538U4X5_UNCEI</name>
<dbReference type="GO" id="GO:0046168">
    <property type="term" value="P:glycerol-3-phosphate catabolic process"/>
    <property type="evidence" value="ECO:0007669"/>
    <property type="project" value="TreeGrafter"/>
</dbReference>
<comment type="similarity">
    <text evidence="2">Belongs to the FAD-dependent glycerol-3-phosphate dehydrogenase family.</text>
</comment>
<organism evidence="8 9">
    <name type="scientific">Eiseniibacteriota bacterium</name>
    <dbReference type="NCBI Taxonomy" id="2212470"/>
    <lineage>
        <taxon>Bacteria</taxon>
        <taxon>Candidatus Eiseniibacteriota</taxon>
    </lineage>
</organism>
<dbReference type="InterPro" id="IPR036188">
    <property type="entry name" value="FAD/NAD-bd_sf"/>
</dbReference>
<comment type="caution">
    <text evidence="8">The sequence shown here is derived from an EMBL/GenBank/DDBJ whole genome shotgun (WGS) entry which is preliminary data.</text>
</comment>
<dbReference type="InterPro" id="IPR006076">
    <property type="entry name" value="FAD-dep_OxRdtase"/>
</dbReference>
<evidence type="ECO:0000313" key="9">
    <source>
        <dbReference type="Proteomes" id="UP000319771"/>
    </source>
</evidence>
<dbReference type="Proteomes" id="UP000319771">
    <property type="component" value="Unassembled WGS sequence"/>
</dbReference>
<dbReference type="Pfam" id="PF01266">
    <property type="entry name" value="DAO"/>
    <property type="match status" value="1"/>
</dbReference>
<sequence length="559" mass="59977">MRRDLSALARGTFDVVVVGGGICGACAAWDAALRGLSVALLERGDWSGATSAHSLKVVHGGIRYLQHADIERVRECSFERSAFLRIAPHLVHPLPFVVPTYGLGMRGKAVLGVAFQLLGVLTADRNRDLTDPARRIPGGRLISKAEVLAMFPGLVDEHGLTGAGVFHDGQLHDPPRLVLSVVRAAAEAGAVAANHCEVERLIVSDRRAVGVTAVDRLSGGRFEVRARTVLNAAGPYAEELLVRSGLQPRRVIPLSRDMAIVVPRPIIRQGALAMQTKYRDPAAVLSRGNRHLFMVSWRGYTLIGVNSRIYEETPSELGVTEAEVCGFLDEINQANPSLRLTLDDVSVVNAGLLPFGENTGASADLTFGKRSHLIDHATRGGIEGLVTAMSVRYTTGRIAAEKAVDLAFAKMGRAAPPCRTARTPVHGGAIARIDDLVEAAVRERPAWLSPESARHLVRSHGSDHGAVVRLAEESPPLRETLGTSPVLKAEVVHGVRMEMAQRLTDVVLRRTDLGTGAHPGAAVVAECARLMAGELGWDAARVERELAEVRAAYPAWVRA</sequence>
<evidence type="ECO:0000259" key="6">
    <source>
        <dbReference type="Pfam" id="PF01266"/>
    </source>
</evidence>
<evidence type="ECO:0000256" key="5">
    <source>
        <dbReference type="ARBA" id="ARBA00023002"/>
    </source>
</evidence>
<dbReference type="PANTHER" id="PTHR11985:SF15">
    <property type="entry name" value="GLYCEROL-3-PHOSPHATE DEHYDROGENASE, MITOCHONDRIAL"/>
    <property type="match status" value="1"/>
</dbReference>
<reference evidence="8 9" key="1">
    <citation type="journal article" date="2019" name="Nat. Microbiol.">
        <title>Mediterranean grassland soil C-N compound turnover is dependent on rainfall and depth, and is mediated by genomically divergent microorganisms.</title>
        <authorList>
            <person name="Diamond S."/>
            <person name="Andeer P.F."/>
            <person name="Li Z."/>
            <person name="Crits-Christoph A."/>
            <person name="Burstein D."/>
            <person name="Anantharaman K."/>
            <person name="Lane K.R."/>
            <person name="Thomas B.C."/>
            <person name="Pan C."/>
            <person name="Northen T.R."/>
            <person name="Banfield J.F."/>
        </authorList>
    </citation>
    <scope>NUCLEOTIDE SEQUENCE [LARGE SCALE GENOMIC DNA]</scope>
    <source>
        <strain evidence="8">WS_11</strain>
    </source>
</reference>
<dbReference type="InterPro" id="IPR031656">
    <property type="entry name" value="DAO_C"/>
</dbReference>
<dbReference type="SUPFAM" id="SSF51905">
    <property type="entry name" value="FAD/NAD(P)-binding domain"/>
    <property type="match status" value="1"/>
</dbReference>
<dbReference type="Gene3D" id="3.30.9.10">
    <property type="entry name" value="D-Amino Acid Oxidase, subunit A, domain 2"/>
    <property type="match status" value="1"/>
</dbReference>
<gene>
    <name evidence="8" type="ORF">E6K81_11385</name>
</gene>
<dbReference type="InterPro" id="IPR000447">
    <property type="entry name" value="G3P_DH_FAD-dep"/>
</dbReference>
<dbReference type="AlphaFoldDB" id="A0A538U4X5"/>
<evidence type="ECO:0000256" key="4">
    <source>
        <dbReference type="ARBA" id="ARBA00022827"/>
    </source>
</evidence>
<keyword evidence="4" id="KW-0274">FAD</keyword>
<evidence type="ECO:0000256" key="3">
    <source>
        <dbReference type="ARBA" id="ARBA00022630"/>
    </source>
</evidence>
<feature type="domain" description="FAD dependent oxidoreductase" evidence="6">
    <location>
        <begin position="14"/>
        <end position="355"/>
    </location>
</feature>
<evidence type="ECO:0000259" key="7">
    <source>
        <dbReference type="Pfam" id="PF16901"/>
    </source>
</evidence>
<protein>
    <submittedName>
        <fullName evidence="8">Glycerol-3-phosphate dehydrogenase/oxidase</fullName>
    </submittedName>
</protein>
<dbReference type="Pfam" id="PF16901">
    <property type="entry name" value="DAO_C"/>
    <property type="match status" value="1"/>
</dbReference>
<dbReference type="EMBL" id="VBPB01000195">
    <property type="protein sequence ID" value="TMQ70935.1"/>
    <property type="molecule type" value="Genomic_DNA"/>
</dbReference>
<proteinExistence type="inferred from homology"/>
<evidence type="ECO:0000256" key="2">
    <source>
        <dbReference type="ARBA" id="ARBA00007330"/>
    </source>
</evidence>
<evidence type="ECO:0000313" key="8">
    <source>
        <dbReference type="EMBL" id="TMQ70935.1"/>
    </source>
</evidence>
<accession>A0A538U4X5</accession>
<dbReference type="Gene3D" id="3.50.50.60">
    <property type="entry name" value="FAD/NAD(P)-binding domain"/>
    <property type="match status" value="1"/>
</dbReference>
<dbReference type="Gene3D" id="1.10.8.870">
    <property type="entry name" value="Alpha-glycerophosphate oxidase, cap domain"/>
    <property type="match status" value="1"/>
</dbReference>
<feature type="domain" description="Alpha-glycerophosphate oxidase C-terminal" evidence="7">
    <location>
        <begin position="418"/>
        <end position="541"/>
    </location>
</feature>
<comment type="cofactor">
    <cofactor evidence="1">
        <name>FAD</name>
        <dbReference type="ChEBI" id="CHEBI:57692"/>
    </cofactor>
</comment>
<dbReference type="GO" id="GO:0004368">
    <property type="term" value="F:glycerol-3-phosphate dehydrogenase (quinone) activity"/>
    <property type="evidence" value="ECO:0007669"/>
    <property type="project" value="InterPro"/>
</dbReference>
<evidence type="ECO:0000256" key="1">
    <source>
        <dbReference type="ARBA" id="ARBA00001974"/>
    </source>
</evidence>
<keyword evidence="3" id="KW-0285">Flavoprotein</keyword>